<gene>
    <name evidence="1" type="ORF">PGQ11_014923</name>
</gene>
<name>A0ABR2HKG8_9PEZI</name>
<evidence type="ECO:0000313" key="2">
    <source>
        <dbReference type="Proteomes" id="UP001390339"/>
    </source>
</evidence>
<comment type="caution">
    <text evidence="1">The sequence shown here is derived from an EMBL/GenBank/DDBJ whole genome shotgun (WGS) entry which is preliminary data.</text>
</comment>
<accession>A0ABR2HKG8</accession>
<reference evidence="1 2" key="1">
    <citation type="journal article" date="2024" name="IMA Fungus">
        <title>Apiospora arundinis, a panoply of carbohydrate-active enzymes and secondary metabolites.</title>
        <authorList>
            <person name="Sorensen T."/>
            <person name="Petersen C."/>
            <person name="Muurmann A.T."/>
            <person name="Christiansen J.V."/>
            <person name="Brundto M.L."/>
            <person name="Overgaard C.K."/>
            <person name="Boysen A.T."/>
            <person name="Wollenberg R.D."/>
            <person name="Larsen T.O."/>
            <person name="Sorensen J.L."/>
            <person name="Nielsen K.L."/>
            <person name="Sondergaard T.E."/>
        </authorList>
    </citation>
    <scope>NUCLEOTIDE SEQUENCE [LARGE SCALE GENOMIC DNA]</scope>
    <source>
        <strain evidence="1 2">AAU 773</strain>
    </source>
</reference>
<sequence>MGAESDDGNDDIEAMDIDVSGRAAPLVGPGLASYAYAAATFVPQVPQDFDPLNAMINSATACVNAAQAARAMFEARVANRPTASSLIGMPPSAEEVEVVRWKLKDAARMILETL</sequence>
<proteinExistence type="predicted"/>
<dbReference type="Proteomes" id="UP001390339">
    <property type="component" value="Unassembled WGS sequence"/>
</dbReference>
<organism evidence="1 2">
    <name type="scientific">Apiospora arundinis</name>
    <dbReference type="NCBI Taxonomy" id="335852"/>
    <lineage>
        <taxon>Eukaryota</taxon>
        <taxon>Fungi</taxon>
        <taxon>Dikarya</taxon>
        <taxon>Ascomycota</taxon>
        <taxon>Pezizomycotina</taxon>
        <taxon>Sordariomycetes</taxon>
        <taxon>Xylariomycetidae</taxon>
        <taxon>Amphisphaeriales</taxon>
        <taxon>Apiosporaceae</taxon>
        <taxon>Apiospora</taxon>
    </lineage>
</organism>
<protein>
    <submittedName>
        <fullName evidence="1">Uncharacterized protein</fullName>
    </submittedName>
</protein>
<evidence type="ECO:0000313" key="1">
    <source>
        <dbReference type="EMBL" id="KAK8848443.1"/>
    </source>
</evidence>
<dbReference type="EMBL" id="JAPCWZ010000010">
    <property type="protein sequence ID" value="KAK8848443.1"/>
    <property type="molecule type" value="Genomic_DNA"/>
</dbReference>
<keyword evidence="2" id="KW-1185">Reference proteome</keyword>